<dbReference type="AlphaFoldDB" id="A0A6J5C3Z6"/>
<keyword evidence="2" id="KW-1133">Transmembrane helix</keyword>
<dbReference type="EMBL" id="CADIJZ010000023">
    <property type="protein sequence ID" value="CAB3725512.1"/>
    <property type="molecule type" value="Genomic_DNA"/>
</dbReference>
<dbReference type="RefSeq" id="WP_146014375.1">
    <property type="nucleotide sequence ID" value="NZ_CADIJZ010000023.1"/>
</dbReference>
<protein>
    <submittedName>
        <fullName evidence="3">Uncharacterized protein</fullName>
    </submittedName>
</protein>
<name>A0A6J5C3Z6_9BURK</name>
<keyword evidence="2" id="KW-0812">Transmembrane</keyword>
<feature type="transmembrane region" description="Helical" evidence="2">
    <location>
        <begin position="137"/>
        <end position="160"/>
    </location>
</feature>
<keyword evidence="2" id="KW-0472">Membrane</keyword>
<gene>
    <name evidence="3" type="ORF">LMG27174_05328</name>
</gene>
<evidence type="ECO:0000256" key="1">
    <source>
        <dbReference type="SAM" id="MobiDB-lite"/>
    </source>
</evidence>
<dbReference type="Proteomes" id="UP000494205">
    <property type="component" value="Unassembled WGS sequence"/>
</dbReference>
<dbReference type="InterPro" id="IPR048200">
    <property type="entry name" value="HrpD5-like"/>
</dbReference>
<feature type="region of interest" description="Disordered" evidence="1">
    <location>
        <begin position="106"/>
        <end position="126"/>
    </location>
</feature>
<evidence type="ECO:0000313" key="4">
    <source>
        <dbReference type="Proteomes" id="UP000494205"/>
    </source>
</evidence>
<organism evidence="3 4">
    <name type="scientific">Paraburkholderia rhynchosiae</name>
    <dbReference type="NCBI Taxonomy" id="487049"/>
    <lineage>
        <taxon>Bacteria</taxon>
        <taxon>Pseudomonadati</taxon>
        <taxon>Pseudomonadota</taxon>
        <taxon>Betaproteobacteria</taxon>
        <taxon>Burkholderiales</taxon>
        <taxon>Burkholderiaceae</taxon>
        <taxon>Paraburkholderia</taxon>
    </lineage>
</organism>
<dbReference type="OrthoDB" id="5995712at2"/>
<reference evidence="3 4" key="1">
    <citation type="submission" date="2020-04" db="EMBL/GenBank/DDBJ databases">
        <authorList>
            <person name="De Canck E."/>
        </authorList>
    </citation>
    <scope>NUCLEOTIDE SEQUENCE [LARGE SCALE GENOMIC DNA]</scope>
    <source>
        <strain evidence="3 4">LMG 27174</strain>
    </source>
</reference>
<proteinExistence type="predicted"/>
<accession>A0A6J5C3Z6</accession>
<dbReference type="NCBIfam" id="NF041525">
    <property type="entry name" value="HrpD5"/>
    <property type="match status" value="1"/>
</dbReference>
<sequence>MSKEIRVLTGFHAGAQIELSTTKMSIGAQADADILINDWSEGTMQIAIDAEDNLMIGMPGDLSAAIVMEDFVPQRFGDVVLCAGPLDTPWPSDLQLMERMLAPHHEGRKYDGEESDGVSPANAPSPVTMMRRRRAPWVHAGLAALLVGSMGAAAVVLPAGKTSQAADRPPALATLADVQQALAQLHQPDLAVAQLADGFVVTGIASNTADARAARAALQALAGKRLNWNVKPGDEIAGALAESLHEPNVHVRYVGARRLEVSGSARRPGTVHEVVERFRGDIGPLIAGIDVDVARTDDLGVAGDVDSALSTDGVKYVESSDGTKNFVAEMPGNTTLH</sequence>
<evidence type="ECO:0000313" key="3">
    <source>
        <dbReference type="EMBL" id="CAB3725512.1"/>
    </source>
</evidence>
<evidence type="ECO:0000256" key="2">
    <source>
        <dbReference type="SAM" id="Phobius"/>
    </source>
</evidence>